<keyword evidence="1" id="KW-0805">Transcription regulation</keyword>
<dbReference type="RefSeq" id="WP_330505791.1">
    <property type="nucleotide sequence ID" value="NZ_JAZDUE010000012.1"/>
</dbReference>
<reference evidence="5 6" key="1">
    <citation type="submission" date="2024-01" db="EMBL/GenBank/DDBJ databases">
        <title>Draft genome sequence of Gordonia sp. PKS22-38.</title>
        <authorList>
            <person name="Suphannarot A."/>
            <person name="Mingma R."/>
        </authorList>
    </citation>
    <scope>NUCLEOTIDE SEQUENCE [LARGE SCALE GENOMIC DNA]</scope>
    <source>
        <strain evidence="5 6">PKS22-38</strain>
    </source>
</reference>
<dbReference type="InterPro" id="IPR032783">
    <property type="entry name" value="AraC_lig"/>
</dbReference>
<dbReference type="SMART" id="SM00342">
    <property type="entry name" value="HTH_ARAC"/>
    <property type="match status" value="1"/>
</dbReference>
<organism evidence="5 6">
    <name type="scientific">Gordonia prachuapensis</name>
    <dbReference type="NCBI Taxonomy" id="3115651"/>
    <lineage>
        <taxon>Bacteria</taxon>
        <taxon>Bacillati</taxon>
        <taxon>Actinomycetota</taxon>
        <taxon>Actinomycetes</taxon>
        <taxon>Mycobacteriales</taxon>
        <taxon>Gordoniaceae</taxon>
        <taxon>Gordonia</taxon>
    </lineage>
</organism>
<dbReference type="InterPro" id="IPR018062">
    <property type="entry name" value="HTH_AraC-typ_CS"/>
</dbReference>
<dbReference type="Pfam" id="PF12833">
    <property type="entry name" value="HTH_18"/>
    <property type="match status" value="1"/>
</dbReference>
<dbReference type="Pfam" id="PF12852">
    <property type="entry name" value="Cupin_6"/>
    <property type="match status" value="1"/>
</dbReference>
<dbReference type="InterPro" id="IPR009057">
    <property type="entry name" value="Homeodomain-like_sf"/>
</dbReference>
<dbReference type="Gene3D" id="1.10.10.60">
    <property type="entry name" value="Homeodomain-like"/>
    <property type="match status" value="2"/>
</dbReference>
<dbReference type="Proteomes" id="UP001335729">
    <property type="component" value="Unassembled WGS sequence"/>
</dbReference>
<dbReference type="EMBL" id="JAZDUE010000012">
    <property type="protein sequence ID" value="MEE4024419.1"/>
    <property type="molecule type" value="Genomic_DNA"/>
</dbReference>
<name>A0ABU7MVR8_9ACTN</name>
<evidence type="ECO:0000313" key="5">
    <source>
        <dbReference type="EMBL" id="MEE4024419.1"/>
    </source>
</evidence>
<evidence type="ECO:0000259" key="4">
    <source>
        <dbReference type="PROSITE" id="PS01124"/>
    </source>
</evidence>
<keyword evidence="3" id="KW-0804">Transcription</keyword>
<dbReference type="PROSITE" id="PS01124">
    <property type="entry name" value="HTH_ARAC_FAMILY_2"/>
    <property type="match status" value="1"/>
</dbReference>
<gene>
    <name evidence="5" type="ORF">V1Y59_15140</name>
</gene>
<proteinExistence type="predicted"/>
<accession>A0ABU7MVR8</accession>
<dbReference type="PANTHER" id="PTHR46796:SF7">
    <property type="entry name" value="ARAC FAMILY TRANSCRIPTIONAL REGULATOR"/>
    <property type="match status" value="1"/>
</dbReference>
<dbReference type="SUPFAM" id="SSF46689">
    <property type="entry name" value="Homeodomain-like"/>
    <property type="match status" value="2"/>
</dbReference>
<dbReference type="PANTHER" id="PTHR46796">
    <property type="entry name" value="HTH-TYPE TRANSCRIPTIONAL ACTIVATOR RHAS-RELATED"/>
    <property type="match status" value="1"/>
</dbReference>
<keyword evidence="6" id="KW-1185">Reference proteome</keyword>
<evidence type="ECO:0000313" key="6">
    <source>
        <dbReference type="Proteomes" id="UP001335729"/>
    </source>
</evidence>
<keyword evidence="2" id="KW-0238">DNA-binding</keyword>
<comment type="caution">
    <text evidence="5">The sequence shown here is derived from an EMBL/GenBank/DDBJ whole genome shotgun (WGS) entry which is preliminary data.</text>
</comment>
<feature type="domain" description="HTH araC/xylS-type" evidence="4">
    <location>
        <begin position="222"/>
        <end position="320"/>
    </location>
</feature>
<evidence type="ECO:0000256" key="3">
    <source>
        <dbReference type="ARBA" id="ARBA00023163"/>
    </source>
</evidence>
<evidence type="ECO:0000256" key="2">
    <source>
        <dbReference type="ARBA" id="ARBA00023125"/>
    </source>
</evidence>
<protein>
    <submittedName>
        <fullName evidence="5">AraC family transcriptional regulator</fullName>
    </submittedName>
</protein>
<sequence>MDVLSDVLLAVRMTGAVYYDIDARSPFVAQSPPTAAIAAKVAADAEHLIAFHVLTSGSCWVEAVEAPEPAALMRAGEIVIFPSGEGNILSSAPGMRGQPDMSQYYRPVTEALPFVIDINGDADSERCRIVCGYLACDSGPFNPLLDSLPRMILAPVSSRSWGWMTSLLDTAIAASADRDAGQEAMLAKLSELMFLEAIRSHIDGLPPEARSWVAGLRDRDVGAALRLMHGRFDEQWTLDRLARDVGMSRSAFADRFTAYVGVPPMTYLSRWRLQLAARLLQSGATTVASAANTVGYQSESAFNRAFKRHVGVAPGAWRRGVVRMNDDVSGAADPSVRNG</sequence>
<dbReference type="InterPro" id="IPR050204">
    <property type="entry name" value="AraC_XylS_family_regulators"/>
</dbReference>
<dbReference type="InterPro" id="IPR018060">
    <property type="entry name" value="HTH_AraC"/>
</dbReference>
<evidence type="ECO:0000256" key="1">
    <source>
        <dbReference type="ARBA" id="ARBA00023015"/>
    </source>
</evidence>
<dbReference type="PROSITE" id="PS00041">
    <property type="entry name" value="HTH_ARAC_FAMILY_1"/>
    <property type="match status" value="1"/>
</dbReference>